<evidence type="ECO:0000313" key="2">
    <source>
        <dbReference type="Proteomes" id="UP001458880"/>
    </source>
</evidence>
<dbReference type="AlphaFoldDB" id="A0AAW1LA92"/>
<organism evidence="1 2">
    <name type="scientific">Popillia japonica</name>
    <name type="common">Japanese beetle</name>
    <dbReference type="NCBI Taxonomy" id="7064"/>
    <lineage>
        <taxon>Eukaryota</taxon>
        <taxon>Metazoa</taxon>
        <taxon>Ecdysozoa</taxon>
        <taxon>Arthropoda</taxon>
        <taxon>Hexapoda</taxon>
        <taxon>Insecta</taxon>
        <taxon>Pterygota</taxon>
        <taxon>Neoptera</taxon>
        <taxon>Endopterygota</taxon>
        <taxon>Coleoptera</taxon>
        <taxon>Polyphaga</taxon>
        <taxon>Scarabaeiformia</taxon>
        <taxon>Scarabaeidae</taxon>
        <taxon>Rutelinae</taxon>
        <taxon>Popillia</taxon>
    </lineage>
</organism>
<gene>
    <name evidence="1" type="ORF">QE152_g14209</name>
</gene>
<protein>
    <submittedName>
        <fullName evidence="1">Uncharacterized protein</fullName>
    </submittedName>
</protein>
<evidence type="ECO:0000313" key="1">
    <source>
        <dbReference type="EMBL" id="KAK9730810.1"/>
    </source>
</evidence>
<accession>A0AAW1LA92</accession>
<sequence>MEDMAISKDLKALIEANQNQLKTAIRNHQVLVAKLKEDPDNTDVQKDIQEAQQSIVIVGLEQFLNNFGGDNPIYADGHQIMLEKE</sequence>
<dbReference type="EMBL" id="JASPKY010000141">
    <property type="protein sequence ID" value="KAK9730810.1"/>
    <property type="molecule type" value="Genomic_DNA"/>
</dbReference>
<proteinExistence type="predicted"/>
<comment type="caution">
    <text evidence="1">The sequence shown here is derived from an EMBL/GenBank/DDBJ whole genome shotgun (WGS) entry which is preliminary data.</text>
</comment>
<keyword evidence="2" id="KW-1185">Reference proteome</keyword>
<dbReference type="Proteomes" id="UP001458880">
    <property type="component" value="Unassembled WGS sequence"/>
</dbReference>
<name>A0AAW1LA92_POPJA</name>
<reference evidence="1 2" key="1">
    <citation type="journal article" date="2024" name="BMC Genomics">
        <title>De novo assembly and annotation of Popillia japonica's genome with initial clues to its potential as an invasive pest.</title>
        <authorList>
            <person name="Cucini C."/>
            <person name="Boschi S."/>
            <person name="Funari R."/>
            <person name="Cardaioli E."/>
            <person name="Iannotti N."/>
            <person name="Marturano G."/>
            <person name="Paoli F."/>
            <person name="Bruttini M."/>
            <person name="Carapelli A."/>
            <person name="Frati F."/>
            <person name="Nardi F."/>
        </authorList>
    </citation>
    <scope>NUCLEOTIDE SEQUENCE [LARGE SCALE GENOMIC DNA]</scope>
    <source>
        <strain evidence="1">DMR45628</strain>
    </source>
</reference>